<dbReference type="SUPFAM" id="SSF48008">
    <property type="entry name" value="GntR ligand-binding domain-like"/>
    <property type="match status" value="1"/>
</dbReference>
<dbReference type="KEGG" id="mam:Mesau_05391"/>
<sequence length="363" mass="38960">MPGGPTLLLELSNPDYRTRSQSEHRDLLTACRRRDGKKAVSVLRQHLREGSDTLVNATDGGGCRENSKPEGQGAARKRGAWLPPRRFAATYCNINARHEDAMSPVSRLPARALAPRRHDEILRRLGAQGSVSVAELAGFFDVSRETIRRDLKLLSDQGRLGIVHGGAARFEPSEPAMSQRSQENAQGKAAIGRAAAGLVRDGMVVFLDSGTTTLAIAHAMTELRDLTICTASLKIALHLCHVPGMRVHMLGGEVDPGEEAASGIDTLDAMARFRVDMAFLGGGALSPVGEVTDFTRAGAEQRGRMISLAGKAYFVLDSSKFGKLTPLRIPNFERAAGVIVDTDPEFALAEALSHRGPELIVAA</sequence>
<dbReference type="Gene3D" id="1.20.120.530">
    <property type="entry name" value="GntR ligand-binding domain-like"/>
    <property type="match status" value="1"/>
</dbReference>
<dbReference type="AlphaFoldDB" id="L0KUD4"/>
<dbReference type="eggNOG" id="COG1349">
    <property type="taxonomic scope" value="Bacteria"/>
</dbReference>
<dbReference type="PROSITE" id="PS00894">
    <property type="entry name" value="HTH_DEOR_1"/>
    <property type="match status" value="1"/>
</dbReference>
<dbReference type="SMART" id="SM01134">
    <property type="entry name" value="DeoRC"/>
    <property type="match status" value="1"/>
</dbReference>
<protein>
    <submittedName>
        <fullName evidence="6">Transcriptional regulator of sugar metabolism</fullName>
    </submittedName>
</protein>
<dbReference type="Proteomes" id="UP000010998">
    <property type="component" value="Chromosome"/>
</dbReference>
<dbReference type="GO" id="GO:0003700">
    <property type="term" value="F:DNA-binding transcription factor activity"/>
    <property type="evidence" value="ECO:0007669"/>
    <property type="project" value="InterPro"/>
</dbReference>
<dbReference type="PANTHER" id="PTHR30363:SF44">
    <property type="entry name" value="AGA OPERON TRANSCRIPTIONAL REPRESSOR-RELATED"/>
    <property type="match status" value="1"/>
</dbReference>
<gene>
    <name evidence="6" type="ordered locus">Mesau_05391</name>
</gene>
<dbReference type="InterPro" id="IPR050313">
    <property type="entry name" value="Carb_Metab_HTH_regulators"/>
</dbReference>
<evidence type="ECO:0000256" key="4">
    <source>
        <dbReference type="SAM" id="MobiDB-lite"/>
    </source>
</evidence>
<dbReference type="Pfam" id="PF08220">
    <property type="entry name" value="HTH_DeoR"/>
    <property type="match status" value="1"/>
</dbReference>
<dbReference type="SMART" id="SM00420">
    <property type="entry name" value="HTH_DEOR"/>
    <property type="match status" value="1"/>
</dbReference>
<dbReference type="STRING" id="754035.Mesau_05391"/>
<dbReference type="InterPro" id="IPR037171">
    <property type="entry name" value="NagB/RpiA_transferase-like"/>
</dbReference>
<dbReference type="InterPro" id="IPR036388">
    <property type="entry name" value="WH-like_DNA-bd_sf"/>
</dbReference>
<evidence type="ECO:0000313" key="6">
    <source>
        <dbReference type="EMBL" id="AGB47698.1"/>
    </source>
</evidence>
<name>L0KUD4_MESAW</name>
<feature type="region of interest" description="Disordered" evidence="4">
    <location>
        <begin position="51"/>
        <end position="79"/>
    </location>
</feature>
<dbReference type="SUPFAM" id="SSF100950">
    <property type="entry name" value="NagB/RpiA/CoA transferase-like"/>
    <property type="match status" value="1"/>
</dbReference>
<dbReference type="PROSITE" id="PS51000">
    <property type="entry name" value="HTH_DEOR_2"/>
    <property type="match status" value="1"/>
</dbReference>
<dbReference type="InterPro" id="IPR036390">
    <property type="entry name" value="WH_DNA-bd_sf"/>
</dbReference>
<accession>L0KUD4</accession>
<keyword evidence="2" id="KW-0238">DNA-binding</keyword>
<dbReference type="EMBL" id="CP003358">
    <property type="protein sequence ID" value="AGB47698.1"/>
    <property type="molecule type" value="Genomic_DNA"/>
</dbReference>
<keyword evidence="3" id="KW-0804">Transcription</keyword>
<evidence type="ECO:0000256" key="1">
    <source>
        <dbReference type="ARBA" id="ARBA00023015"/>
    </source>
</evidence>
<dbReference type="Pfam" id="PF07729">
    <property type="entry name" value="FCD"/>
    <property type="match status" value="1"/>
</dbReference>
<organism evidence="6 7">
    <name type="scientific">Mesorhizobium australicum (strain HAMBI 3006 / LMG 24608 / WSM2073)</name>
    <dbReference type="NCBI Taxonomy" id="754035"/>
    <lineage>
        <taxon>Bacteria</taxon>
        <taxon>Pseudomonadati</taxon>
        <taxon>Pseudomonadota</taxon>
        <taxon>Alphaproteobacteria</taxon>
        <taxon>Hyphomicrobiales</taxon>
        <taxon>Phyllobacteriaceae</taxon>
        <taxon>Mesorhizobium</taxon>
    </lineage>
</organism>
<dbReference type="HOGENOM" id="CLU_060699_3_1_5"/>
<proteinExistence type="predicted"/>
<dbReference type="InterPro" id="IPR018356">
    <property type="entry name" value="Tscrpt_reg_HTH_DeoR_CS"/>
</dbReference>
<evidence type="ECO:0000256" key="2">
    <source>
        <dbReference type="ARBA" id="ARBA00023125"/>
    </source>
</evidence>
<dbReference type="PRINTS" id="PR00037">
    <property type="entry name" value="HTHLACR"/>
</dbReference>
<keyword evidence="1" id="KW-0805">Transcription regulation</keyword>
<reference evidence="7" key="1">
    <citation type="submission" date="2012-02" db="EMBL/GenBank/DDBJ databases">
        <title>Complete sequence of Mesorhizobium australicum WSM2073.</title>
        <authorList>
            <person name="Lucas S."/>
            <person name="Han J."/>
            <person name="Lapidus A."/>
            <person name="Cheng J.-F."/>
            <person name="Goodwin L."/>
            <person name="Pitluck S."/>
            <person name="Peters L."/>
            <person name="Gu W."/>
            <person name="Detter J.C."/>
            <person name="Han C."/>
            <person name="Tapia R."/>
            <person name="Land M."/>
            <person name="Hauser L."/>
            <person name="Kyrpides N."/>
            <person name="Ivanova N."/>
            <person name="Pagani I."/>
            <person name="Reeve W.G."/>
            <person name="Howieson J.G."/>
            <person name="Tiwari R.P."/>
            <person name="O'Hara G.W."/>
            <person name="Atkins C.A."/>
            <person name="Ronson C.W."/>
            <person name="Nandasena K.G."/>
            <person name="Woyke T."/>
        </authorList>
    </citation>
    <scope>NUCLEOTIDE SEQUENCE [LARGE SCALE GENOMIC DNA]</scope>
    <source>
        <strain evidence="7">LMG 24608 / HAMBI 3006 / WSM2073</strain>
    </source>
</reference>
<dbReference type="Pfam" id="PF00455">
    <property type="entry name" value="DeoRC"/>
    <property type="match status" value="1"/>
</dbReference>
<dbReference type="InterPro" id="IPR001034">
    <property type="entry name" value="DeoR_HTH"/>
</dbReference>
<evidence type="ECO:0000259" key="5">
    <source>
        <dbReference type="PROSITE" id="PS51000"/>
    </source>
</evidence>
<dbReference type="Gene3D" id="3.40.50.1360">
    <property type="match status" value="1"/>
</dbReference>
<dbReference type="Gene3D" id="1.10.10.10">
    <property type="entry name" value="Winged helix-like DNA-binding domain superfamily/Winged helix DNA-binding domain"/>
    <property type="match status" value="1"/>
</dbReference>
<dbReference type="SUPFAM" id="SSF46785">
    <property type="entry name" value="Winged helix' DNA-binding domain"/>
    <property type="match status" value="1"/>
</dbReference>
<dbReference type="eggNOG" id="COG1802">
    <property type="taxonomic scope" value="Bacteria"/>
</dbReference>
<dbReference type="PANTHER" id="PTHR30363">
    <property type="entry name" value="HTH-TYPE TRANSCRIPTIONAL REGULATOR SRLR-RELATED"/>
    <property type="match status" value="1"/>
</dbReference>
<keyword evidence="7" id="KW-1185">Reference proteome</keyword>
<dbReference type="InterPro" id="IPR014036">
    <property type="entry name" value="DeoR-like_C"/>
</dbReference>
<dbReference type="InterPro" id="IPR008920">
    <property type="entry name" value="TF_FadR/GntR_C"/>
</dbReference>
<evidence type="ECO:0000313" key="7">
    <source>
        <dbReference type="Proteomes" id="UP000010998"/>
    </source>
</evidence>
<dbReference type="GO" id="GO:0003677">
    <property type="term" value="F:DNA binding"/>
    <property type="evidence" value="ECO:0007669"/>
    <property type="project" value="UniProtKB-KW"/>
</dbReference>
<evidence type="ECO:0000256" key="3">
    <source>
        <dbReference type="ARBA" id="ARBA00023163"/>
    </source>
</evidence>
<dbReference type="InterPro" id="IPR011711">
    <property type="entry name" value="GntR_C"/>
</dbReference>
<feature type="domain" description="HTH deoR-type" evidence="5">
    <location>
        <begin position="114"/>
        <end position="169"/>
    </location>
</feature>